<name>A0A3B4Y199_SERLL</name>
<evidence type="ECO:0000313" key="3">
    <source>
        <dbReference type="Proteomes" id="UP000261360"/>
    </source>
</evidence>
<feature type="compositionally biased region" description="Acidic residues" evidence="1">
    <location>
        <begin position="283"/>
        <end position="299"/>
    </location>
</feature>
<feature type="compositionally biased region" description="Basic and acidic residues" evidence="1">
    <location>
        <begin position="300"/>
        <end position="315"/>
    </location>
</feature>
<dbReference type="InterPro" id="IPR013783">
    <property type="entry name" value="Ig-like_fold"/>
</dbReference>
<evidence type="ECO:0000313" key="2">
    <source>
        <dbReference type="Ensembl" id="ENSSLDP00000021678.1"/>
    </source>
</evidence>
<dbReference type="Gene3D" id="2.60.40.10">
    <property type="entry name" value="Immunoglobulins"/>
    <property type="match status" value="1"/>
</dbReference>
<proteinExistence type="predicted"/>
<keyword evidence="3" id="KW-1185">Reference proteome</keyword>
<organism evidence="2 3">
    <name type="scientific">Seriola lalandi dorsalis</name>
    <dbReference type="NCBI Taxonomy" id="1841481"/>
    <lineage>
        <taxon>Eukaryota</taxon>
        <taxon>Metazoa</taxon>
        <taxon>Chordata</taxon>
        <taxon>Craniata</taxon>
        <taxon>Vertebrata</taxon>
        <taxon>Euteleostomi</taxon>
        <taxon>Actinopterygii</taxon>
        <taxon>Neopterygii</taxon>
        <taxon>Teleostei</taxon>
        <taxon>Neoteleostei</taxon>
        <taxon>Acanthomorphata</taxon>
        <taxon>Carangaria</taxon>
        <taxon>Carangiformes</taxon>
        <taxon>Carangidae</taxon>
        <taxon>Seriola</taxon>
    </lineage>
</organism>
<evidence type="ECO:0000256" key="1">
    <source>
        <dbReference type="SAM" id="MobiDB-lite"/>
    </source>
</evidence>
<dbReference type="Ensembl" id="ENSSLDT00000022391.1">
    <property type="protein sequence ID" value="ENSSLDP00000021678.1"/>
    <property type="gene ID" value="ENSSLDG00000016911.1"/>
</dbReference>
<feature type="region of interest" description="Disordered" evidence="1">
    <location>
        <begin position="243"/>
        <end position="328"/>
    </location>
</feature>
<protein>
    <submittedName>
        <fullName evidence="2">Uncharacterized LOC111659455</fullName>
    </submittedName>
</protein>
<dbReference type="Proteomes" id="UP000261360">
    <property type="component" value="Unplaced"/>
</dbReference>
<reference evidence="2" key="2">
    <citation type="submission" date="2025-09" db="UniProtKB">
        <authorList>
            <consortium name="Ensembl"/>
        </authorList>
    </citation>
    <scope>IDENTIFICATION</scope>
</reference>
<accession>A0A3B4Y199</accession>
<sequence length="328" mass="36116">VTLSCQNLKTTVRWEYSEQQPQTNTSNYSFIFHETTDHQYDLSPFIWESERRYEGFHSVNVTAIQGGRKSTPANSQSLSFNELKQAHVRCELDFPPVSLTEGDSGATVTFQNPFYFYEELKTATKTNNVFFSFTGDLGTADCGLKDKICRYDFSFPEGVDECVLLDGQLNDRNGVNSVKFRKTSPVCITESAGKSGLGGDSAVFHLCESCSLSPSPQAFKPCDKRLFKPDPENISLLVVKHKPCSSEDEGGTPEDHQGAAAAAGARSNGSDQQTAGYGKGDLLEDSSQELDTTDEDSADDSDRVGEYDRAHHIPDTGDEDVTSVYTQR</sequence>
<reference evidence="2" key="1">
    <citation type="submission" date="2025-08" db="UniProtKB">
        <authorList>
            <consortium name="Ensembl"/>
        </authorList>
    </citation>
    <scope>IDENTIFICATION</scope>
</reference>
<dbReference type="GeneTree" id="ENSGT00530000067736"/>
<dbReference type="AlphaFoldDB" id="A0A3B4Y199"/>